<evidence type="ECO:0000313" key="2">
    <source>
        <dbReference type="Proteomes" id="UP000027195"/>
    </source>
</evidence>
<organism evidence="1 2">
    <name type="scientific">Botryobasidium botryosum (strain FD-172 SS1)</name>
    <dbReference type="NCBI Taxonomy" id="930990"/>
    <lineage>
        <taxon>Eukaryota</taxon>
        <taxon>Fungi</taxon>
        <taxon>Dikarya</taxon>
        <taxon>Basidiomycota</taxon>
        <taxon>Agaricomycotina</taxon>
        <taxon>Agaricomycetes</taxon>
        <taxon>Cantharellales</taxon>
        <taxon>Botryobasidiaceae</taxon>
        <taxon>Botryobasidium</taxon>
    </lineage>
</organism>
<proteinExistence type="predicted"/>
<dbReference type="InParanoid" id="A0A067MCR7"/>
<dbReference type="Proteomes" id="UP000027195">
    <property type="component" value="Unassembled WGS sequence"/>
</dbReference>
<dbReference type="AlphaFoldDB" id="A0A067MCR7"/>
<evidence type="ECO:0000313" key="1">
    <source>
        <dbReference type="EMBL" id="KDQ13568.1"/>
    </source>
</evidence>
<reference evidence="2" key="1">
    <citation type="journal article" date="2014" name="Proc. Natl. Acad. Sci. U.S.A.">
        <title>Extensive sampling of basidiomycete genomes demonstrates inadequacy of the white-rot/brown-rot paradigm for wood decay fungi.</title>
        <authorList>
            <person name="Riley R."/>
            <person name="Salamov A.A."/>
            <person name="Brown D.W."/>
            <person name="Nagy L.G."/>
            <person name="Floudas D."/>
            <person name="Held B.W."/>
            <person name="Levasseur A."/>
            <person name="Lombard V."/>
            <person name="Morin E."/>
            <person name="Otillar R."/>
            <person name="Lindquist E.A."/>
            <person name="Sun H."/>
            <person name="LaButti K.M."/>
            <person name="Schmutz J."/>
            <person name="Jabbour D."/>
            <person name="Luo H."/>
            <person name="Baker S.E."/>
            <person name="Pisabarro A.G."/>
            <person name="Walton J.D."/>
            <person name="Blanchette R.A."/>
            <person name="Henrissat B."/>
            <person name="Martin F."/>
            <person name="Cullen D."/>
            <person name="Hibbett D.S."/>
            <person name="Grigoriev I.V."/>
        </authorList>
    </citation>
    <scope>NUCLEOTIDE SEQUENCE [LARGE SCALE GENOMIC DNA]</scope>
    <source>
        <strain evidence="2">FD-172 SS1</strain>
    </source>
</reference>
<dbReference type="HOGENOM" id="CLU_126089_1_0_1"/>
<sequence>MPPALQTLTVGCATVIIAAKAFWKQPNGDTQADHITAASEDYIQSNTAEHVRMAILEAFQDACGLYDTPQGKAALLQVILNNQMSIEG</sequence>
<dbReference type="EMBL" id="KL198043">
    <property type="protein sequence ID" value="KDQ13568.1"/>
    <property type="molecule type" value="Genomic_DNA"/>
</dbReference>
<protein>
    <submittedName>
        <fullName evidence="1">Uncharacterized protein</fullName>
    </submittedName>
</protein>
<name>A0A067MCR7_BOTB1</name>
<keyword evidence="2" id="KW-1185">Reference proteome</keyword>
<gene>
    <name evidence="1" type="ORF">BOTBODRAFT_33577</name>
</gene>
<accession>A0A067MCR7</accession>